<dbReference type="PANTHER" id="PTHR11361">
    <property type="entry name" value="DNA MISMATCH REPAIR PROTEIN MUTS FAMILY MEMBER"/>
    <property type="match status" value="1"/>
</dbReference>
<keyword evidence="7" id="KW-1185">Reference proteome</keyword>
<dbReference type="Gene3D" id="3.40.50.300">
    <property type="entry name" value="P-loop containing nucleotide triphosphate hydrolases"/>
    <property type="match status" value="1"/>
</dbReference>
<dbReference type="InterPro" id="IPR000432">
    <property type="entry name" value="DNA_mismatch_repair_MutS_C"/>
</dbReference>
<feature type="coiled-coil region" evidence="4">
    <location>
        <begin position="148"/>
        <end position="182"/>
    </location>
</feature>
<dbReference type="GO" id="GO:0030983">
    <property type="term" value="F:mismatched DNA binding"/>
    <property type="evidence" value="ECO:0007669"/>
    <property type="project" value="InterPro"/>
</dbReference>
<evidence type="ECO:0000313" key="7">
    <source>
        <dbReference type="Proteomes" id="UP000199387"/>
    </source>
</evidence>
<dbReference type="InterPro" id="IPR036187">
    <property type="entry name" value="DNA_mismatch_repair_MutS_sf"/>
</dbReference>
<name>A0A1G6M852_9BACL</name>
<dbReference type="SUPFAM" id="SSF52540">
    <property type="entry name" value="P-loop containing nucleoside triphosphate hydrolases"/>
    <property type="match status" value="1"/>
</dbReference>
<sequence>MDEETRRALRWEEIWSQFSPRTPMGRRKKRSFIPFMPGEEAQWQAHLATQEQLLKAKQTLPEAVPHLEHHLSRLSDPTDAIGRLQQGATLTVSDWFQVKTFLWHGWKLCSLIVEIAPRFPLSYGVKAWESVLRRLNPDPVLTPSFSLAASFDSRLQKWQQILEEAEHQVREKKEQAAGDVEQVFPLQRNREGEWVVDRQAPHLAALLADPRLETVRKTPFEVVFRPAPTPEVKEACRRRSEAADRLEAVEEEVLRHLADRFRPQTRFLSGAVEEVARFDLYWAQMRMAERWNGTRPGPDRRAFRIRGGVHPFTARSLEEKGRSFTAVDIEVRQGVTGIIGPNMGGKTVALTTVGLIASLGQYGFLVPARTCSMPLVNWITGVIGDGQDVQAGLSTFGAEVKRIAEVLQRPSAGLLLIDEPGRGTHPLEGAALSASLTSYLAERRNWSLQVTHFSEVLEVSGIQVYRVAGLSDLPAETAEGDWERMLEERMDYRLLPWSGESIPRDALSIAGMLGIPPAILKEARNRLSRSAEKTEHKGVGG</sequence>
<dbReference type="Pfam" id="PF00488">
    <property type="entry name" value="MutS_V"/>
    <property type="match status" value="1"/>
</dbReference>
<keyword evidence="2" id="KW-0067">ATP-binding</keyword>
<proteinExistence type="predicted"/>
<dbReference type="RefSeq" id="WP_281220519.1">
    <property type="nucleotide sequence ID" value="NZ_FMZA01000009.1"/>
</dbReference>
<dbReference type="SMART" id="SM00534">
    <property type="entry name" value="MUTSac"/>
    <property type="match status" value="1"/>
</dbReference>
<gene>
    <name evidence="6" type="ORF">SAMN04488112_10948</name>
</gene>
<keyword evidence="3" id="KW-0238">DNA-binding</keyword>
<dbReference type="InterPro" id="IPR045076">
    <property type="entry name" value="MutS"/>
</dbReference>
<dbReference type="InterPro" id="IPR027417">
    <property type="entry name" value="P-loop_NTPase"/>
</dbReference>
<evidence type="ECO:0000256" key="3">
    <source>
        <dbReference type="ARBA" id="ARBA00023125"/>
    </source>
</evidence>
<dbReference type="Proteomes" id="UP000199387">
    <property type="component" value="Unassembled WGS sequence"/>
</dbReference>
<protein>
    <submittedName>
        <fullName evidence="6">MutS domain V</fullName>
    </submittedName>
</protein>
<dbReference type="STRING" id="1236220.SAMN04488112_10948"/>
<dbReference type="EMBL" id="FMZA01000009">
    <property type="protein sequence ID" value="SDC51484.1"/>
    <property type="molecule type" value="Genomic_DNA"/>
</dbReference>
<evidence type="ECO:0000313" key="6">
    <source>
        <dbReference type="EMBL" id="SDC51484.1"/>
    </source>
</evidence>
<dbReference type="PANTHER" id="PTHR11361:SF34">
    <property type="entry name" value="DNA MISMATCH REPAIR PROTEIN MSH1, MITOCHONDRIAL"/>
    <property type="match status" value="1"/>
</dbReference>
<evidence type="ECO:0000256" key="4">
    <source>
        <dbReference type="SAM" id="Coils"/>
    </source>
</evidence>
<feature type="domain" description="DNA mismatch repair proteins mutS family" evidence="5">
    <location>
        <begin position="335"/>
        <end position="528"/>
    </location>
</feature>
<dbReference type="AlphaFoldDB" id="A0A1G6M852"/>
<dbReference type="GO" id="GO:0006298">
    <property type="term" value="P:mismatch repair"/>
    <property type="evidence" value="ECO:0007669"/>
    <property type="project" value="InterPro"/>
</dbReference>
<evidence type="ECO:0000259" key="5">
    <source>
        <dbReference type="SMART" id="SM00534"/>
    </source>
</evidence>
<dbReference type="GO" id="GO:0140664">
    <property type="term" value="F:ATP-dependent DNA damage sensor activity"/>
    <property type="evidence" value="ECO:0007669"/>
    <property type="project" value="InterPro"/>
</dbReference>
<organism evidence="6 7">
    <name type="scientific">Melghirimyces thermohalophilus</name>
    <dbReference type="NCBI Taxonomy" id="1236220"/>
    <lineage>
        <taxon>Bacteria</taxon>
        <taxon>Bacillati</taxon>
        <taxon>Bacillota</taxon>
        <taxon>Bacilli</taxon>
        <taxon>Bacillales</taxon>
        <taxon>Thermoactinomycetaceae</taxon>
        <taxon>Melghirimyces</taxon>
    </lineage>
</organism>
<evidence type="ECO:0000256" key="2">
    <source>
        <dbReference type="ARBA" id="ARBA00022840"/>
    </source>
</evidence>
<accession>A0A1G6M852</accession>
<evidence type="ECO:0000256" key="1">
    <source>
        <dbReference type="ARBA" id="ARBA00022741"/>
    </source>
</evidence>
<reference evidence="6 7" key="1">
    <citation type="submission" date="2016-10" db="EMBL/GenBank/DDBJ databases">
        <authorList>
            <person name="de Groot N.N."/>
        </authorList>
    </citation>
    <scope>NUCLEOTIDE SEQUENCE [LARGE SCALE GENOMIC DNA]</scope>
    <source>
        <strain evidence="6 7">DSM 45514</strain>
    </source>
</reference>
<dbReference type="SUPFAM" id="SSF48334">
    <property type="entry name" value="DNA repair protein MutS, domain III"/>
    <property type="match status" value="1"/>
</dbReference>
<dbReference type="GO" id="GO:0005524">
    <property type="term" value="F:ATP binding"/>
    <property type="evidence" value="ECO:0007669"/>
    <property type="project" value="UniProtKB-KW"/>
</dbReference>
<keyword evidence="1" id="KW-0547">Nucleotide-binding</keyword>
<keyword evidence="4" id="KW-0175">Coiled coil</keyword>